<keyword evidence="8" id="KW-0539">Nucleus</keyword>
<dbReference type="CDD" id="cd09105">
    <property type="entry name" value="PLDc_vPLD1_2_like_2"/>
    <property type="match status" value="1"/>
</dbReference>
<evidence type="ECO:0000256" key="9">
    <source>
        <dbReference type="SAM" id="MobiDB-lite"/>
    </source>
</evidence>
<dbReference type="PROSITE" id="PS51017">
    <property type="entry name" value="CCT"/>
    <property type="match status" value="1"/>
</dbReference>
<evidence type="ECO:0000256" key="7">
    <source>
        <dbReference type="ARBA" id="ARBA00023098"/>
    </source>
</evidence>
<dbReference type="Pfam" id="PF13091">
    <property type="entry name" value="PLDc_2"/>
    <property type="match status" value="1"/>
</dbReference>
<dbReference type="EC" id="3.1.4.4" evidence="3"/>
<evidence type="ECO:0000256" key="1">
    <source>
        <dbReference type="ARBA" id="ARBA00000798"/>
    </source>
</evidence>
<reference evidence="12" key="1">
    <citation type="submission" date="2021-01" db="EMBL/GenBank/DDBJ databases">
        <title>Phytophthora aleatoria, a newly-described species from Pinus radiata is distinct from Phytophthora cactorum isolates based on comparative genomics.</title>
        <authorList>
            <person name="Mcdougal R."/>
            <person name="Panda P."/>
            <person name="Williams N."/>
            <person name="Studholme D.J."/>
        </authorList>
    </citation>
    <scope>NUCLEOTIDE SEQUENCE</scope>
    <source>
        <strain evidence="12">NZFS 4037</strain>
    </source>
</reference>
<dbReference type="InterPro" id="IPR001736">
    <property type="entry name" value="PLipase_D/transphosphatidylase"/>
</dbReference>
<dbReference type="PANTHER" id="PTHR18896">
    <property type="entry name" value="PHOSPHOLIPASE D"/>
    <property type="match status" value="1"/>
</dbReference>
<dbReference type="SMART" id="SM00155">
    <property type="entry name" value="PLDc"/>
    <property type="match status" value="1"/>
</dbReference>
<dbReference type="InterPro" id="IPR010402">
    <property type="entry name" value="CCT_domain"/>
</dbReference>
<dbReference type="InterPro" id="IPR015679">
    <property type="entry name" value="PLipase_D_fam"/>
</dbReference>
<evidence type="ECO:0000259" key="10">
    <source>
        <dbReference type="PROSITE" id="PS50035"/>
    </source>
</evidence>
<evidence type="ECO:0000256" key="4">
    <source>
        <dbReference type="ARBA" id="ARBA00022737"/>
    </source>
</evidence>
<comment type="subcellular location">
    <subcellularLocation>
        <location evidence="2">Nucleus</location>
    </subcellularLocation>
</comment>
<keyword evidence="4" id="KW-0677">Repeat</keyword>
<dbReference type="EMBL" id="JAENGY010000082">
    <property type="protein sequence ID" value="KAG6974722.1"/>
    <property type="molecule type" value="Genomic_DNA"/>
</dbReference>
<sequence>MSSTAAKPPPNPFEIDLNVLKEPASTIEKLSLDDATRAAASQQAEAQHEIDLLHGEMSKLFGEEVAEYGGDTSSSSVEKAVGVFDKRTRTREQEGVLKERKDAVLQPPVTRAARKPKMVEKISSTASSVEQSLKRDDAPVNVLLLQGPCSFVRGVWTGGDIEKQELHRQIQALADGLKIVVKDRDYYSEKIILQTLLEAREDQVIVLCWNISLSKSPFVVHALELIQSRVIIVSPSNVEHGPLPANVVGVLSDWFLTEQEITDSRGGVPRRDMAVYTTGNKVTSYTATNEFYNAVYDDLSKTKEGDRVMLAAWLAALVPLKPDVDPSGAKTGFKEVFAGVVERGGNVNILGWASIAGAYMPYNIKARDAINSIPPSSVNGAKALYIFDDRIDLISSHHQKTLVIAANSSSDKKDLPVAYVGGVDLAIDRWDTKYHNNTAVRDAGKITYKSKGWVDGHIRIHGPAAKDVASNFIARWNSDYLPCQNLDDKFLDFVNPTHKKILPLDYASSKTTSRLGNQSVQITRTSSCQYEHYKEFAPKGENSLFQARTKAIKNAKNFIYVEDQYFVFVPELLDALMEVMPRIQRLIVVTKEQTNAFTNAGYIKYLYQMVEPIRSKYPNKFRIYTTKAKRKLLIHSKLVIIDDVYLSIGSANWNRRSMTADPELNADVVDGDTVKSPDGVTVGKLPRDFRIRKFMEMTGLSYGELDAMTFVEAADQFAVAATNKSMILATNTVKHRLYFFAITDAMRKTQQLHAEHLDGIRGNVTKAGLLREVQHLAVEEEISLVTHESNHEGTILDWLLNAEENEIIVLCCVGSLTDSPTILRDLELINNRVIVVSLNGVKSRMNMLLSRKRSREMEQTPQPTLPVLRRPSVEDRCWLLGDVDDKMHRQLPKIEAPRPLSRARLSSQELFLSVVMEWQKAEPQNLNGPTTDTVSDGYTTPSSEDSEFEATSPKKAKRVDEESPTSVHNPPRDMTPLRLDYITESVKMIGAYTPAARRVLLQKYMAKRARRLSQHKVRYGVRKTLANARPRVKGRFVKTVQPLTAAAVEAQQAQKQQAQVAMDIADAFDAISGYEETLVAQGEAMGMERGRELGLEEGRELGIMKGAEIGSELGFYQGCHLVWSHMLQSEELQSKLPARVAKSVTSFGALLEAFELKNVVDEDMMQELLRIRAKFKVITAITGLRGSLVYSEEDIKAHKDMSF</sequence>
<accession>A0A8J5JF43</accession>
<feature type="domain" description="CCT" evidence="11">
    <location>
        <begin position="997"/>
        <end position="1039"/>
    </location>
</feature>
<evidence type="ECO:0000256" key="6">
    <source>
        <dbReference type="ARBA" id="ARBA00022963"/>
    </source>
</evidence>
<keyword evidence="7" id="KW-0443">Lipid metabolism</keyword>
<dbReference type="GO" id="GO:0004630">
    <property type="term" value="F:phospholipase D activity"/>
    <property type="evidence" value="ECO:0007669"/>
    <property type="project" value="UniProtKB-EC"/>
</dbReference>
<comment type="caution">
    <text evidence="12">The sequence shown here is derived from an EMBL/GenBank/DDBJ whole genome shotgun (WGS) entry which is preliminary data.</text>
</comment>
<evidence type="ECO:0000256" key="8">
    <source>
        <dbReference type="ARBA" id="ARBA00023242"/>
    </source>
</evidence>
<dbReference type="GO" id="GO:0005886">
    <property type="term" value="C:plasma membrane"/>
    <property type="evidence" value="ECO:0007669"/>
    <property type="project" value="TreeGrafter"/>
</dbReference>
<dbReference type="Pfam" id="PF06203">
    <property type="entry name" value="CCT"/>
    <property type="match status" value="1"/>
</dbReference>
<dbReference type="GO" id="GO:0009395">
    <property type="term" value="P:phospholipid catabolic process"/>
    <property type="evidence" value="ECO:0007669"/>
    <property type="project" value="TreeGrafter"/>
</dbReference>
<organism evidence="12 13">
    <name type="scientific">Phytophthora aleatoria</name>
    <dbReference type="NCBI Taxonomy" id="2496075"/>
    <lineage>
        <taxon>Eukaryota</taxon>
        <taxon>Sar</taxon>
        <taxon>Stramenopiles</taxon>
        <taxon>Oomycota</taxon>
        <taxon>Peronosporomycetes</taxon>
        <taxon>Peronosporales</taxon>
        <taxon>Peronosporaceae</taxon>
        <taxon>Phytophthora</taxon>
    </lineage>
</organism>
<comment type="catalytic activity">
    <reaction evidence="1">
        <text>a 1,2-diacyl-sn-glycero-3-phosphocholine + H2O = a 1,2-diacyl-sn-glycero-3-phosphate + choline + H(+)</text>
        <dbReference type="Rhea" id="RHEA:14445"/>
        <dbReference type="ChEBI" id="CHEBI:15354"/>
        <dbReference type="ChEBI" id="CHEBI:15377"/>
        <dbReference type="ChEBI" id="CHEBI:15378"/>
        <dbReference type="ChEBI" id="CHEBI:57643"/>
        <dbReference type="ChEBI" id="CHEBI:58608"/>
        <dbReference type="EC" id="3.1.4.4"/>
    </reaction>
</comment>
<dbReference type="GO" id="GO:0005634">
    <property type="term" value="C:nucleus"/>
    <property type="evidence" value="ECO:0007669"/>
    <property type="project" value="UniProtKB-SubCell"/>
</dbReference>
<feature type="region of interest" description="Disordered" evidence="9">
    <location>
        <begin position="923"/>
        <end position="974"/>
    </location>
</feature>
<dbReference type="Proteomes" id="UP000709295">
    <property type="component" value="Unassembled WGS sequence"/>
</dbReference>
<evidence type="ECO:0000256" key="2">
    <source>
        <dbReference type="ARBA" id="ARBA00004123"/>
    </source>
</evidence>
<feature type="compositionally biased region" description="Polar residues" evidence="9">
    <location>
        <begin position="923"/>
        <end position="943"/>
    </location>
</feature>
<keyword evidence="5" id="KW-0378">Hydrolase</keyword>
<evidence type="ECO:0000256" key="5">
    <source>
        <dbReference type="ARBA" id="ARBA00022801"/>
    </source>
</evidence>
<feature type="domain" description="PLD phosphodiesterase" evidence="10">
    <location>
        <begin position="630"/>
        <end position="657"/>
    </location>
</feature>
<protein>
    <recommendedName>
        <fullName evidence="3">phospholipase D</fullName>
        <ecNumber evidence="3">3.1.4.4</ecNumber>
    </recommendedName>
</protein>
<dbReference type="PROSITE" id="PS50035">
    <property type="entry name" value="PLD"/>
    <property type="match status" value="1"/>
</dbReference>
<gene>
    <name evidence="12" type="ORF">JG688_00002908</name>
</gene>
<evidence type="ECO:0000313" key="13">
    <source>
        <dbReference type="Proteomes" id="UP000709295"/>
    </source>
</evidence>
<keyword evidence="6" id="KW-0442">Lipid degradation</keyword>
<dbReference type="AlphaFoldDB" id="A0A8J5JF43"/>
<evidence type="ECO:0000259" key="11">
    <source>
        <dbReference type="PROSITE" id="PS51017"/>
    </source>
</evidence>
<evidence type="ECO:0000256" key="3">
    <source>
        <dbReference type="ARBA" id="ARBA00012027"/>
    </source>
</evidence>
<evidence type="ECO:0000313" key="12">
    <source>
        <dbReference type="EMBL" id="KAG6974722.1"/>
    </source>
</evidence>
<proteinExistence type="predicted"/>
<keyword evidence="13" id="KW-1185">Reference proteome</keyword>
<dbReference type="InterPro" id="IPR025202">
    <property type="entry name" value="PLD-like_dom"/>
</dbReference>
<dbReference type="PANTHER" id="PTHR18896:SF76">
    <property type="entry name" value="PHOSPHOLIPASE"/>
    <property type="match status" value="1"/>
</dbReference>
<name>A0A8J5JF43_9STRA</name>